<keyword evidence="2" id="KW-0378">Hydrolase</keyword>
<name>A0ABZ2Q486_9FLAO</name>
<dbReference type="Gene3D" id="3.40.50.1820">
    <property type="entry name" value="alpha/beta hydrolase"/>
    <property type="match status" value="1"/>
</dbReference>
<dbReference type="Pfam" id="PF12697">
    <property type="entry name" value="Abhydrolase_6"/>
    <property type="match status" value="1"/>
</dbReference>
<dbReference type="SUPFAM" id="SSF53474">
    <property type="entry name" value="alpha/beta-Hydrolases"/>
    <property type="match status" value="1"/>
</dbReference>
<evidence type="ECO:0000259" key="1">
    <source>
        <dbReference type="Pfam" id="PF12697"/>
    </source>
</evidence>
<accession>A0ABZ2Q486</accession>
<dbReference type="InterPro" id="IPR050266">
    <property type="entry name" value="AB_hydrolase_sf"/>
</dbReference>
<dbReference type="InterPro" id="IPR000073">
    <property type="entry name" value="AB_hydrolase_1"/>
</dbReference>
<keyword evidence="3" id="KW-1185">Reference proteome</keyword>
<evidence type="ECO:0000313" key="3">
    <source>
        <dbReference type="Proteomes" id="UP001447857"/>
    </source>
</evidence>
<dbReference type="RefSeq" id="WP_338839670.1">
    <property type="nucleotide sequence ID" value="NZ_CP147988.1"/>
</dbReference>
<dbReference type="PANTHER" id="PTHR43798:SF33">
    <property type="entry name" value="HYDROLASE, PUTATIVE (AFU_ORTHOLOGUE AFUA_2G14860)-RELATED"/>
    <property type="match status" value="1"/>
</dbReference>
<dbReference type="PRINTS" id="PR00111">
    <property type="entry name" value="ABHYDROLASE"/>
</dbReference>
<dbReference type="PANTHER" id="PTHR43798">
    <property type="entry name" value="MONOACYLGLYCEROL LIPASE"/>
    <property type="match status" value="1"/>
</dbReference>
<reference evidence="2 3" key="1">
    <citation type="submission" date="2024-02" db="EMBL/GenBank/DDBJ databases">
        <title>complete genome of Flavobacterium ginsenosidimutans Str. YTB16.</title>
        <authorList>
            <person name="Wang Q."/>
        </authorList>
    </citation>
    <scope>NUCLEOTIDE SEQUENCE [LARGE SCALE GENOMIC DNA]</scope>
    <source>
        <strain evidence="2 3">YTB16</strain>
    </source>
</reference>
<dbReference type="Proteomes" id="UP001447857">
    <property type="component" value="Chromosome"/>
</dbReference>
<gene>
    <name evidence="2" type="ORF">V6624_18350</name>
</gene>
<sequence length="258" mass="29010">MNYSLIRGIKKGTIVFIHGNSSSSEVFKDIMNSNKITQSKLALDLPGHGKSTDIHNEEEDFTMKSYSEKIISILNQIDDDILICGNSLGGHIAIEISKRITRLKGLVIFGTPPLKKPLNFEEAILPMSELQIYSLEYATDLEIETAVNIIVFNKKVVDIFIKSYKETNPKIRKALANDFANNNWSNQFEIFTNLTIPKFIIAGAHDTCIKTEYLLQVVNNSKGICELIIIKGCGHYPSIEQPLQFIDIIKKITAKVFT</sequence>
<proteinExistence type="predicted"/>
<protein>
    <submittedName>
        <fullName evidence="2">Alpha/beta hydrolase</fullName>
    </submittedName>
</protein>
<dbReference type="InterPro" id="IPR029058">
    <property type="entry name" value="AB_hydrolase_fold"/>
</dbReference>
<dbReference type="EMBL" id="CP147988">
    <property type="protein sequence ID" value="WXK48985.1"/>
    <property type="molecule type" value="Genomic_DNA"/>
</dbReference>
<feature type="domain" description="AB hydrolase-1" evidence="1">
    <location>
        <begin position="14"/>
        <end position="247"/>
    </location>
</feature>
<dbReference type="GO" id="GO:0016787">
    <property type="term" value="F:hydrolase activity"/>
    <property type="evidence" value="ECO:0007669"/>
    <property type="project" value="UniProtKB-KW"/>
</dbReference>
<evidence type="ECO:0000313" key="2">
    <source>
        <dbReference type="EMBL" id="WXK48985.1"/>
    </source>
</evidence>
<organism evidence="2 3">
    <name type="scientific">Flavobacterium ginsenosidimutans</name>
    <dbReference type="NCBI Taxonomy" id="687844"/>
    <lineage>
        <taxon>Bacteria</taxon>
        <taxon>Pseudomonadati</taxon>
        <taxon>Bacteroidota</taxon>
        <taxon>Flavobacteriia</taxon>
        <taxon>Flavobacteriales</taxon>
        <taxon>Flavobacteriaceae</taxon>
        <taxon>Flavobacterium</taxon>
    </lineage>
</organism>